<feature type="compositionally biased region" description="Polar residues" evidence="1">
    <location>
        <begin position="442"/>
        <end position="456"/>
    </location>
</feature>
<dbReference type="OrthoDB" id="3767399at2759"/>
<evidence type="ECO:0008006" key="4">
    <source>
        <dbReference type="Google" id="ProtNLM"/>
    </source>
</evidence>
<feature type="region of interest" description="Disordered" evidence="1">
    <location>
        <begin position="424"/>
        <end position="517"/>
    </location>
</feature>
<dbReference type="VEuPathDB" id="FungiDB:JI435_043950"/>
<proteinExistence type="predicted"/>
<dbReference type="RefSeq" id="XP_001794814.1">
    <property type="nucleotide sequence ID" value="XM_001794762.1"/>
</dbReference>
<evidence type="ECO:0000256" key="1">
    <source>
        <dbReference type="SAM" id="MobiDB-lite"/>
    </source>
</evidence>
<keyword evidence="3" id="KW-1185">Reference proteome</keyword>
<dbReference type="KEGG" id="pno:SNOG_04395"/>
<protein>
    <recommendedName>
        <fullName evidence="4">RING-type domain-containing protein</fullName>
    </recommendedName>
</protein>
<feature type="compositionally biased region" description="Low complexity" evidence="1">
    <location>
        <begin position="502"/>
        <end position="517"/>
    </location>
</feature>
<feature type="region of interest" description="Disordered" evidence="1">
    <location>
        <begin position="323"/>
        <end position="370"/>
    </location>
</feature>
<reference evidence="3" key="1">
    <citation type="journal article" date="2021" name="BMC Genomics">
        <title>Chromosome-level genome assembly and manually-curated proteome of model necrotroph Parastagonospora nodorum Sn15 reveals a genome-wide trove of candidate effector homologs, and redundancy of virulence-related functions within an accessory chromosome.</title>
        <authorList>
            <person name="Bertazzoni S."/>
            <person name="Jones D.A.B."/>
            <person name="Phan H.T."/>
            <person name="Tan K.-C."/>
            <person name="Hane J.K."/>
        </authorList>
    </citation>
    <scope>NUCLEOTIDE SEQUENCE [LARGE SCALE GENOMIC DNA]</scope>
    <source>
        <strain evidence="3">SN15 / ATCC MYA-4574 / FGSC 10173)</strain>
    </source>
</reference>
<feature type="compositionally biased region" description="Basic residues" evidence="1">
    <location>
        <begin position="258"/>
        <end position="267"/>
    </location>
</feature>
<sequence length="600" mass="66765">MTAVAPVSSHDVHPLLRHPRPITRDSAKAQRMLGLIADTEEKSNGLHRAQSKTTKWLERPFYAHQDVSDIESGKEEEDFEKRPGAAVDGRNVDKKDAHLLEHWADRPTSFSSEDAVRNSLKPKTKLDASFNKPRPGPLTNLRPVSYTSQHLLTPDWTASPATMHPNSYRRPNSLQPASPSMHRSSFSSSSSNSDSMPQFSHPQTWPVQQPHQQRTDGQRGRPASYQPPSAMSRDGSYSPLGGSHVNDSRPRPTSFATYHHRERRKSKIASSRGLRNNSYPNFSRPISEAGPTAAPEQHDATYNRLTECEVGPPSPSFPVRAILDGFDNGKSNDDKKPKKRWSAIPESIKKFTTSRRSSGTTQDPPTPETTMEALRRMNLTEDNLTRYQGEVKRTSVPPSRASTLGVNLLPTPTHSPLELKHTMLDQSLPPPFAPWADEPLSPTVSSQEQRDNSLSPSKKGIRSRLSVDNFKRRRPESMQSHSRKSSLGMPSPTTLAPPPHTPTHAPTSPRPTSRRGATPSLERACIICKTSQDLSAFINHQISGNCWHEPATCIQCLKSHIERCVTAQGWDHCNCPECGELISYDDMAAFAEDGIVKWED</sequence>
<dbReference type="OMA" id="KSVTTRW"/>
<feature type="region of interest" description="Disordered" evidence="1">
    <location>
        <begin position="67"/>
        <end position="92"/>
    </location>
</feature>
<accession>A0A7U2F437</accession>
<evidence type="ECO:0000313" key="2">
    <source>
        <dbReference type="EMBL" id="QRC98320.1"/>
    </source>
</evidence>
<feature type="compositionally biased region" description="Low complexity" evidence="1">
    <location>
        <begin position="178"/>
        <end position="195"/>
    </location>
</feature>
<organism evidence="2 3">
    <name type="scientific">Phaeosphaeria nodorum (strain SN15 / ATCC MYA-4574 / FGSC 10173)</name>
    <name type="common">Glume blotch fungus</name>
    <name type="synonym">Parastagonospora nodorum</name>
    <dbReference type="NCBI Taxonomy" id="321614"/>
    <lineage>
        <taxon>Eukaryota</taxon>
        <taxon>Fungi</taxon>
        <taxon>Dikarya</taxon>
        <taxon>Ascomycota</taxon>
        <taxon>Pezizomycotina</taxon>
        <taxon>Dothideomycetes</taxon>
        <taxon>Pleosporomycetidae</taxon>
        <taxon>Pleosporales</taxon>
        <taxon>Pleosporineae</taxon>
        <taxon>Phaeosphaeriaceae</taxon>
        <taxon>Parastagonospora</taxon>
    </lineage>
</organism>
<feature type="region of interest" description="Disordered" evidence="1">
    <location>
        <begin position="110"/>
        <end position="143"/>
    </location>
</feature>
<feature type="region of interest" description="Disordered" evidence="1">
    <location>
        <begin position="156"/>
        <end position="297"/>
    </location>
</feature>
<dbReference type="Proteomes" id="UP000663193">
    <property type="component" value="Chromosome 8"/>
</dbReference>
<evidence type="ECO:0000313" key="3">
    <source>
        <dbReference type="Proteomes" id="UP000663193"/>
    </source>
</evidence>
<feature type="region of interest" description="Disordered" evidence="1">
    <location>
        <begin position="1"/>
        <end position="26"/>
    </location>
</feature>
<feature type="compositionally biased region" description="Polar residues" evidence="1">
    <location>
        <begin position="196"/>
        <end position="212"/>
    </location>
</feature>
<feature type="region of interest" description="Disordered" evidence="1">
    <location>
        <begin position="390"/>
        <end position="409"/>
    </location>
</feature>
<feature type="compositionally biased region" description="Polar residues" evidence="1">
    <location>
        <begin position="350"/>
        <end position="363"/>
    </location>
</feature>
<dbReference type="AlphaFoldDB" id="A0A7U2F437"/>
<gene>
    <name evidence="2" type="ORF">JI435_043950</name>
</gene>
<feature type="compositionally biased region" description="Polar residues" evidence="1">
    <location>
        <begin position="396"/>
        <end position="409"/>
    </location>
</feature>
<dbReference type="EMBL" id="CP069030">
    <property type="protein sequence ID" value="QRC98320.1"/>
    <property type="molecule type" value="Genomic_DNA"/>
</dbReference>
<name>A0A7U2F437_PHANO</name>